<gene>
    <name evidence="2" type="ORF">FEQUK3_LOCUS2046</name>
</gene>
<evidence type="ECO:0000313" key="2">
    <source>
        <dbReference type="EMBL" id="CAG7556340.1"/>
    </source>
</evidence>
<feature type="transmembrane region" description="Helical" evidence="1">
    <location>
        <begin position="171"/>
        <end position="189"/>
    </location>
</feature>
<feature type="transmembrane region" description="Helical" evidence="1">
    <location>
        <begin position="600"/>
        <end position="622"/>
    </location>
</feature>
<dbReference type="PANTHER" id="PTHR35041:SF3">
    <property type="entry name" value="FORMYLMETHIONINE DEFORMYLASE-LIKE PROTEIN"/>
    <property type="match status" value="1"/>
</dbReference>
<keyword evidence="1" id="KW-0472">Membrane</keyword>
<evidence type="ECO:0000256" key="1">
    <source>
        <dbReference type="SAM" id="Phobius"/>
    </source>
</evidence>
<dbReference type="EMBL" id="CAJSTJ010000099">
    <property type="protein sequence ID" value="CAG7556340.1"/>
    <property type="molecule type" value="Genomic_DNA"/>
</dbReference>
<name>A0A8J2NE17_FUSEQ</name>
<keyword evidence="1" id="KW-1133">Transmembrane helix</keyword>
<organism evidence="2 3">
    <name type="scientific">Fusarium equiseti</name>
    <name type="common">Fusarium scirpi</name>
    <dbReference type="NCBI Taxonomy" id="61235"/>
    <lineage>
        <taxon>Eukaryota</taxon>
        <taxon>Fungi</taxon>
        <taxon>Dikarya</taxon>
        <taxon>Ascomycota</taxon>
        <taxon>Pezizomycotina</taxon>
        <taxon>Sordariomycetes</taxon>
        <taxon>Hypocreomycetidae</taxon>
        <taxon>Hypocreales</taxon>
        <taxon>Nectriaceae</taxon>
        <taxon>Fusarium</taxon>
        <taxon>Fusarium incarnatum-equiseti species complex</taxon>
    </lineage>
</organism>
<comment type="caution">
    <text evidence="2">The sequence shown here is derived from an EMBL/GenBank/DDBJ whole genome shotgun (WGS) entry which is preliminary data.</text>
</comment>
<feature type="transmembrane region" description="Helical" evidence="1">
    <location>
        <begin position="72"/>
        <end position="95"/>
    </location>
</feature>
<reference evidence="2" key="1">
    <citation type="submission" date="2021-05" db="EMBL/GenBank/DDBJ databases">
        <authorList>
            <person name="Khan N."/>
        </authorList>
    </citation>
    <scope>NUCLEOTIDE SEQUENCE</scope>
</reference>
<sequence length="686" mass="76902">MPLCENDETTQPSDEIMLLPDQKPQDQTATVSEGPVFPQGKFGGACSSLVASGTRKYHSLLKSWTTYRSKPWNMCLLVIVGTAFALGHHLFYYMLDGREAINQSLMLRYGTILAFCAKASLGTAAAMAFQQRAWLVLRHKMARLETVDSIFTANTDIFSLLTWSSIRKAKVGSLIAVYCWITPLVVVLTSETLSIVGGMEDINGLCPNIQTLNFSNEKWVYWRDSVRIQNQFLMSVSIWNSTTTAGGNITEHNTDHFDYYHGGSTQWADMIALRVVLANEPLFRRESGSEICSEGWNCSYVLSFVAPGYKCEELAIGADSKVRDLGDATPPFNTSVLAPIGNMTYYARLDIGDYEKPQAISYPGGRPKQKPPYPKNLGAFRTEPIMWIGYCTVEDYSKPQPPEPGIGDWYKAYTPVIFGCEHYEVNYTVQFDWVGERQAHKVLRREYLRKVVNTTFSSKLDPDKRLKDRTTAMPEENYALPTDIGQYRLTAAYHSLGMSLRQALNGTTTMPHFNVNSKILVTPLVDRINYLPPRNFSRAIRGMYENMVISLLSNPSFNVVSWVSTGRPTGIAKSDPSSKGYPCRKARYMNMFRYDKTQLLSVYAASIALAIAAVFLGLHAYWEEGTMRDMKPSSIIEASRASHLHTLGNTSEVKIGYGLVHEEAGRSVRSFGMEGNLTQPERARDT</sequence>
<proteinExistence type="predicted"/>
<accession>A0A8J2NE17</accession>
<keyword evidence="1" id="KW-0812">Transmembrane</keyword>
<dbReference type="Proteomes" id="UP000693738">
    <property type="component" value="Unassembled WGS sequence"/>
</dbReference>
<evidence type="ECO:0000313" key="3">
    <source>
        <dbReference type="Proteomes" id="UP000693738"/>
    </source>
</evidence>
<dbReference type="AlphaFoldDB" id="A0A8J2NE17"/>
<feature type="transmembrane region" description="Helical" evidence="1">
    <location>
        <begin position="107"/>
        <end position="129"/>
    </location>
</feature>
<protein>
    <submittedName>
        <fullName evidence="2">Uncharacterized protein</fullName>
    </submittedName>
</protein>
<dbReference type="PANTHER" id="PTHR35041">
    <property type="entry name" value="MEDIATOR OF RNA POLYMERASE II TRANSCRIPTION SUBUNIT 1"/>
    <property type="match status" value="1"/>
</dbReference>